<feature type="region of interest" description="Disordered" evidence="2">
    <location>
        <begin position="23"/>
        <end position="73"/>
    </location>
</feature>
<feature type="compositionally biased region" description="Basic and acidic residues" evidence="2">
    <location>
        <begin position="116"/>
        <end position="139"/>
    </location>
</feature>
<proteinExistence type="predicted"/>
<feature type="compositionally biased region" description="Polar residues" evidence="2">
    <location>
        <begin position="646"/>
        <end position="668"/>
    </location>
</feature>
<dbReference type="InterPro" id="IPR057602">
    <property type="entry name" value="Zfn-CCCH_PARP12"/>
</dbReference>
<dbReference type="GO" id="GO:0003950">
    <property type="term" value="F:NAD+ poly-ADP-ribosyltransferase activity"/>
    <property type="evidence" value="ECO:0007669"/>
    <property type="project" value="UniProtKB-EC"/>
</dbReference>
<keyword evidence="5" id="KW-1185">Reference proteome</keyword>
<dbReference type="Proteomes" id="UP000507470">
    <property type="component" value="Unassembled WGS sequence"/>
</dbReference>
<organism evidence="4 5">
    <name type="scientific">Mytilus coruscus</name>
    <name type="common">Sea mussel</name>
    <dbReference type="NCBI Taxonomy" id="42192"/>
    <lineage>
        <taxon>Eukaryota</taxon>
        <taxon>Metazoa</taxon>
        <taxon>Spiralia</taxon>
        <taxon>Lophotrochozoa</taxon>
        <taxon>Mollusca</taxon>
        <taxon>Bivalvia</taxon>
        <taxon>Autobranchia</taxon>
        <taxon>Pteriomorphia</taxon>
        <taxon>Mytilida</taxon>
        <taxon>Mytiloidea</taxon>
        <taxon>Mytilidae</taxon>
        <taxon>Mytilinae</taxon>
        <taxon>Mytilus</taxon>
    </lineage>
</organism>
<feature type="region of interest" description="Disordered" evidence="2">
    <location>
        <begin position="168"/>
        <end position="187"/>
    </location>
</feature>
<sequence length="685" mass="80163">MRRHKVDVRKDDRRNWKTRFESTMNHQRRKRPMEFNGKNGKYNKPHNFNDGTRDLQSKEDRRSGVNRDFNHVGTTRHEFNNTLMHSNGSRLGGDDRLESRWLTEHNGRGNSGRRNPHFDKGNEKSYTRNGTRDEKRGIKNEQNWQYRRDKQNTGFNLFKREGDYQEQGEYRNTRFTGCQNRDRQDRKEISHSFNRPWQLDIERHGQAKDYQRNNFAERDSFNTLCDRHEEIKQGECEFSPVSSETIEEYSIEDKVSILLNIILENGGEIEIEELQKDCFETFGQIIDEDKGDLKTFLEDYPKVFEFDTETVEEAEEGESPEETGRVRAKTEATLCQAHSNDPKSCNGGCNALHICKFYILSSCEMNKCKFIHDFDNEHNKKVKRKFYLHRVELPNICRLLQHDANRCRVTVPVICRYYNTDKGCRSGDSGRNQQSPRKCPFLHLCSNYVDGKCCAAFCRQNHRLLEGHVLEILVKYNLDPTEWNQGETRIMSLLRWSSNDFKENNKNRYIPYKVKKGYNDLSNEKLWRKRKLFGEEPNVSLAVKMPKMSDVISFSTDDECPIDNPSCSWSISGGNVNEDIPDDIGKDLEDKHTKYLLAKTTTVNFKGKSFTVDFETLKGRFDASTSEVKIHRNVFNKKYSDEKVRTPSNHSKTTTSEDGYSSTSTDESVCNDPFEKVKEAKFIKI</sequence>
<reference evidence="4 5" key="1">
    <citation type="submission" date="2020-06" db="EMBL/GenBank/DDBJ databases">
        <authorList>
            <person name="Li R."/>
            <person name="Bekaert M."/>
        </authorList>
    </citation>
    <scope>NUCLEOTIDE SEQUENCE [LARGE SCALE GENOMIC DNA]</scope>
    <source>
        <strain evidence="5">wild</strain>
    </source>
</reference>
<dbReference type="EMBL" id="CACVKT020004354">
    <property type="protein sequence ID" value="CAC5389611.1"/>
    <property type="molecule type" value="Genomic_DNA"/>
</dbReference>
<evidence type="ECO:0000256" key="2">
    <source>
        <dbReference type="SAM" id="MobiDB-lite"/>
    </source>
</evidence>
<dbReference type="EC" id="2.4.2.30" evidence="4"/>
<keyword evidence="1" id="KW-0862">Zinc</keyword>
<keyword evidence="4" id="KW-0808">Transferase</keyword>
<dbReference type="Pfam" id="PF25261">
    <property type="entry name" value="zf-CCCH_PARP12"/>
    <property type="match status" value="1"/>
</dbReference>
<feature type="region of interest" description="Disordered" evidence="2">
    <location>
        <begin position="641"/>
        <end position="670"/>
    </location>
</feature>
<feature type="zinc finger region" description="C3H1-type" evidence="1">
    <location>
        <begin position="354"/>
        <end position="375"/>
    </location>
</feature>
<keyword evidence="1" id="KW-0479">Metal-binding</keyword>
<feature type="domain" description="C3H1-type" evidence="3">
    <location>
        <begin position="354"/>
        <end position="375"/>
    </location>
</feature>
<dbReference type="PROSITE" id="PS50103">
    <property type="entry name" value="ZF_C3H1"/>
    <property type="match status" value="1"/>
</dbReference>
<keyword evidence="1" id="KW-0863">Zinc-finger</keyword>
<name>A0A6J8C276_MYTCO</name>
<evidence type="ECO:0000313" key="4">
    <source>
        <dbReference type="EMBL" id="CAC5389611.1"/>
    </source>
</evidence>
<evidence type="ECO:0000313" key="5">
    <source>
        <dbReference type="Proteomes" id="UP000507470"/>
    </source>
</evidence>
<dbReference type="InterPro" id="IPR000571">
    <property type="entry name" value="Znf_CCCH"/>
</dbReference>
<protein>
    <submittedName>
        <fullName evidence="4">PARP7S</fullName>
        <ecNumber evidence="4">2.4.2.30</ecNumber>
    </submittedName>
</protein>
<evidence type="ECO:0000259" key="3">
    <source>
        <dbReference type="PROSITE" id="PS50103"/>
    </source>
</evidence>
<accession>A0A6J8C276</accession>
<feature type="compositionally biased region" description="Basic and acidic residues" evidence="2">
    <location>
        <begin position="51"/>
        <end position="73"/>
    </location>
</feature>
<dbReference type="AlphaFoldDB" id="A0A6J8C276"/>
<feature type="region of interest" description="Disordered" evidence="2">
    <location>
        <begin position="104"/>
        <end position="163"/>
    </location>
</feature>
<dbReference type="GO" id="GO:0008270">
    <property type="term" value="F:zinc ion binding"/>
    <property type="evidence" value="ECO:0007669"/>
    <property type="project" value="UniProtKB-KW"/>
</dbReference>
<gene>
    <name evidence="4" type="ORF">MCOR_24761</name>
</gene>
<dbReference type="OrthoDB" id="6155768at2759"/>
<keyword evidence="4" id="KW-0328">Glycosyltransferase</keyword>
<evidence type="ECO:0000256" key="1">
    <source>
        <dbReference type="PROSITE-ProRule" id="PRU00723"/>
    </source>
</evidence>